<reference evidence="1 2" key="1">
    <citation type="submission" date="2020-08" db="EMBL/GenBank/DDBJ databases">
        <title>Polaribacter sp. L12M9 isolated from gut of the Korean scallop.</title>
        <authorList>
            <person name="Jeong Y.S."/>
        </authorList>
    </citation>
    <scope>NUCLEOTIDE SEQUENCE [LARGE SCALE GENOMIC DNA]</scope>
    <source>
        <strain evidence="1 2">L12M9</strain>
    </source>
</reference>
<proteinExistence type="predicted"/>
<dbReference type="KEGG" id="ppec:H9W90_11945"/>
<organism evidence="1 2">
    <name type="scientific">Polaribacter pectinis</name>
    <dbReference type="NCBI Taxonomy" id="2738844"/>
    <lineage>
        <taxon>Bacteria</taxon>
        <taxon>Pseudomonadati</taxon>
        <taxon>Bacteroidota</taxon>
        <taxon>Flavobacteriia</taxon>
        <taxon>Flavobacteriales</taxon>
        <taxon>Flavobacteriaceae</taxon>
    </lineage>
</organism>
<dbReference type="AlphaFoldDB" id="A0A7G9L8E9"/>
<dbReference type="EMBL" id="CP060695">
    <property type="protein sequence ID" value="QNM84898.1"/>
    <property type="molecule type" value="Genomic_DNA"/>
</dbReference>
<protein>
    <submittedName>
        <fullName evidence="1">Uncharacterized protein</fullName>
    </submittedName>
</protein>
<sequence length="107" mass="12716">MSKYRPNKRIYEGEMCWFSYTVLARNLTIPLDDFLIILKKKELNYDDNYIDQYFKWEVIQLEGKNKVKAPLKIVITRSADFAELGEITFAEIRKRYIKKIESVIVSG</sequence>
<accession>A0A7G9L8E9</accession>
<evidence type="ECO:0000313" key="1">
    <source>
        <dbReference type="EMBL" id="QNM84898.1"/>
    </source>
</evidence>
<keyword evidence="2" id="KW-1185">Reference proteome</keyword>
<dbReference type="RefSeq" id="WP_187481818.1">
    <property type="nucleotide sequence ID" value="NZ_CP060695.1"/>
</dbReference>
<name>A0A7G9L8E9_9FLAO</name>
<dbReference type="Proteomes" id="UP000515808">
    <property type="component" value="Chromosome"/>
</dbReference>
<evidence type="ECO:0000313" key="2">
    <source>
        <dbReference type="Proteomes" id="UP000515808"/>
    </source>
</evidence>
<gene>
    <name evidence="1" type="ORF">H9W90_11945</name>
</gene>